<keyword evidence="2" id="KW-0677">Repeat</keyword>
<protein>
    <recommendedName>
        <fullName evidence="3">SUEL-type lectin domain-containing protein</fullName>
    </recommendedName>
</protein>
<evidence type="ECO:0000256" key="1">
    <source>
        <dbReference type="ARBA" id="ARBA00022734"/>
    </source>
</evidence>
<dbReference type="GO" id="GO:0030246">
    <property type="term" value="F:carbohydrate binding"/>
    <property type="evidence" value="ECO:0007669"/>
    <property type="project" value="UniProtKB-KW"/>
</dbReference>
<dbReference type="Pfam" id="PF02140">
    <property type="entry name" value="SUEL_Lectin"/>
    <property type="match status" value="1"/>
</dbReference>
<evidence type="ECO:0000256" key="2">
    <source>
        <dbReference type="ARBA" id="ARBA00022737"/>
    </source>
</evidence>
<keyword evidence="1" id="KW-0430">Lectin</keyword>
<dbReference type="InterPro" id="IPR043159">
    <property type="entry name" value="Lectin_gal-bd_sf"/>
</dbReference>
<keyword evidence="5" id="KW-1185">Reference proteome</keyword>
<dbReference type="Ensembl" id="ENSSRHT00000010316.1">
    <property type="protein sequence ID" value="ENSSRHP00000010011.1"/>
    <property type="gene ID" value="ENSSRHG00000005676.1"/>
</dbReference>
<dbReference type="InterPro" id="IPR000922">
    <property type="entry name" value="Lectin_gal-bd_dom"/>
</dbReference>
<accession>A0A673GBX3</accession>
<dbReference type="Proteomes" id="UP000472270">
    <property type="component" value="Unassembled WGS sequence"/>
</dbReference>
<dbReference type="Gene3D" id="2.60.120.740">
    <property type="match status" value="1"/>
</dbReference>
<name>A0A673GBX3_9TELE</name>
<dbReference type="AlphaFoldDB" id="A0A673GBX3"/>
<proteinExistence type="predicted"/>
<organism evidence="4 5">
    <name type="scientific">Sinocyclocheilus rhinocerous</name>
    <dbReference type="NCBI Taxonomy" id="307959"/>
    <lineage>
        <taxon>Eukaryota</taxon>
        <taxon>Metazoa</taxon>
        <taxon>Chordata</taxon>
        <taxon>Craniata</taxon>
        <taxon>Vertebrata</taxon>
        <taxon>Euteleostomi</taxon>
        <taxon>Actinopterygii</taxon>
        <taxon>Neopterygii</taxon>
        <taxon>Teleostei</taxon>
        <taxon>Ostariophysi</taxon>
        <taxon>Cypriniformes</taxon>
        <taxon>Cyprinidae</taxon>
        <taxon>Cyprininae</taxon>
        <taxon>Sinocyclocheilus</taxon>
    </lineage>
</organism>
<evidence type="ECO:0000259" key="3">
    <source>
        <dbReference type="Pfam" id="PF02140"/>
    </source>
</evidence>
<sequence>MIKVSLLWVYERFIFWFWESPTTGLHACKVKKHFHCLIICIFFNLILSMKNVDIIPRGDIFSIFYYMCSDLGFIKVLEANYGRTDHITCANGSPTNVISNKHCFLETSLHTMSARYSQIFVINCSVPAVNSVFSDPCSRTFKYLDVSYDCIPARIIRGG</sequence>
<reference evidence="4" key="2">
    <citation type="submission" date="2025-09" db="UniProtKB">
        <authorList>
            <consortium name="Ensembl"/>
        </authorList>
    </citation>
    <scope>IDENTIFICATION</scope>
</reference>
<evidence type="ECO:0000313" key="4">
    <source>
        <dbReference type="Ensembl" id="ENSSRHP00000010011.1"/>
    </source>
</evidence>
<feature type="domain" description="SUEL-type lectin" evidence="3">
    <location>
        <begin position="68"/>
        <end position="150"/>
    </location>
</feature>
<reference evidence="4" key="1">
    <citation type="submission" date="2025-08" db="UniProtKB">
        <authorList>
            <consortium name="Ensembl"/>
        </authorList>
    </citation>
    <scope>IDENTIFICATION</scope>
</reference>
<dbReference type="PANTHER" id="PTHR46780">
    <property type="entry name" value="PROTEIN EVA-1"/>
    <property type="match status" value="1"/>
</dbReference>
<evidence type="ECO:0000313" key="5">
    <source>
        <dbReference type="Proteomes" id="UP000472270"/>
    </source>
</evidence>